<reference evidence="10" key="1">
    <citation type="submission" date="2020-06" db="EMBL/GenBank/DDBJ databases">
        <authorList>
            <person name="Li T."/>
            <person name="Hu X."/>
            <person name="Zhang T."/>
            <person name="Song X."/>
            <person name="Zhang H."/>
            <person name="Dai N."/>
            <person name="Sheng W."/>
            <person name="Hou X."/>
            <person name="Wei L."/>
        </authorList>
    </citation>
    <scope>NUCLEOTIDE SEQUENCE</scope>
    <source>
        <strain evidence="10">G02</strain>
        <tissue evidence="10">Leaf</tissue>
    </source>
</reference>
<accession>A0AAW2QFD0</accession>
<organism evidence="10">
    <name type="scientific">Sesamum radiatum</name>
    <name type="common">Black benniseed</name>
    <dbReference type="NCBI Taxonomy" id="300843"/>
    <lineage>
        <taxon>Eukaryota</taxon>
        <taxon>Viridiplantae</taxon>
        <taxon>Streptophyta</taxon>
        <taxon>Embryophyta</taxon>
        <taxon>Tracheophyta</taxon>
        <taxon>Spermatophyta</taxon>
        <taxon>Magnoliopsida</taxon>
        <taxon>eudicotyledons</taxon>
        <taxon>Gunneridae</taxon>
        <taxon>Pentapetalae</taxon>
        <taxon>asterids</taxon>
        <taxon>lamiids</taxon>
        <taxon>Lamiales</taxon>
        <taxon>Pedaliaceae</taxon>
        <taxon>Sesamum</taxon>
    </lineage>
</organism>
<dbReference type="SUPFAM" id="SSF56672">
    <property type="entry name" value="DNA/RNA polymerases"/>
    <property type="match status" value="1"/>
</dbReference>
<dbReference type="InterPro" id="IPR043128">
    <property type="entry name" value="Rev_trsase/Diguanyl_cyclase"/>
</dbReference>
<feature type="region of interest" description="Disordered" evidence="8">
    <location>
        <begin position="401"/>
        <end position="424"/>
    </location>
</feature>
<dbReference type="EMBL" id="JACGWJ010000015">
    <property type="protein sequence ID" value="KAL0366301.1"/>
    <property type="molecule type" value="Genomic_DNA"/>
</dbReference>
<dbReference type="Gene3D" id="3.10.10.10">
    <property type="entry name" value="HIV Type 1 Reverse Transcriptase, subunit A, domain 1"/>
    <property type="match status" value="1"/>
</dbReference>
<dbReference type="PANTHER" id="PTHR37984">
    <property type="entry name" value="PROTEIN CBG26694"/>
    <property type="match status" value="1"/>
</dbReference>
<dbReference type="Pfam" id="PF17917">
    <property type="entry name" value="RT_RNaseH"/>
    <property type="match status" value="1"/>
</dbReference>
<dbReference type="InterPro" id="IPR050951">
    <property type="entry name" value="Retrovirus_Pol_polyprotein"/>
</dbReference>
<dbReference type="AlphaFoldDB" id="A0AAW2QFD0"/>
<keyword evidence="6" id="KW-0378">Hydrolase</keyword>
<keyword evidence="7" id="KW-0695">RNA-directed DNA polymerase</keyword>
<keyword evidence="3" id="KW-0548">Nucleotidyltransferase</keyword>
<dbReference type="PROSITE" id="PS50181">
    <property type="entry name" value="FBOX"/>
    <property type="match status" value="1"/>
</dbReference>
<feature type="domain" description="F-box" evidence="9">
    <location>
        <begin position="7"/>
        <end position="41"/>
    </location>
</feature>
<dbReference type="InterPro" id="IPR032675">
    <property type="entry name" value="LRR_dom_sf"/>
</dbReference>
<evidence type="ECO:0000259" key="9">
    <source>
        <dbReference type="PROSITE" id="PS50181"/>
    </source>
</evidence>
<dbReference type="InterPro" id="IPR036047">
    <property type="entry name" value="F-box-like_dom_sf"/>
</dbReference>
<keyword evidence="5" id="KW-0255">Endonuclease</keyword>
<dbReference type="SUPFAM" id="SSF81383">
    <property type="entry name" value="F-box domain"/>
    <property type="match status" value="1"/>
</dbReference>
<evidence type="ECO:0000256" key="3">
    <source>
        <dbReference type="ARBA" id="ARBA00022695"/>
    </source>
</evidence>
<evidence type="ECO:0000256" key="6">
    <source>
        <dbReference type="ARBA" id="ARBA00022801"/>
    </source>
</evidence>
<dbReference type="InterPro" id="IPR006566">
    <property type="entry name" value="FBD"/>
</dbReference>
<dbReference type="Pfam" id="PF08284">
    <property type="entry name" value="RVP_2"/>
    <property type="match status" value="1"/>
</dbReference>
<evidence type="ECO:0000256" key="4">
    <source>
        <dbReference type="ARBA" id="ARBA00022722"/>
    </source>
</evidence>
<dbReference type="Gene3D" id="3.80.10.10">
    <property type="entry name" value="Ribonuclease Inhibitor"/>
    <property type="match status" value="1"/>
</dbReference>
<reference evidence="10" key="2">
    <citation type="journal article" date="2024" name="Plant">
        <title>Genomic evolution and insights into agronomic trait innovations of Sesamum species.</title>
        <authorList>
            <person name="Miao H."/>
            <person name="Wang L."/>
            <person name="Qu L."/>
            <person name="Liu H."/>
            <person name="Sun Y."/>
            <person name="Le M."/>
            <person name="Wang Q."/>
            <person name="Wei S."/>
            <person name="Zheng Y."/>
            <person name="Lin W."/>
            <person name="Duan Y."/>
            <person name="Cao H."/>
            <person name="Xiong S."/>
            <person name="Wang X."/>
            <person name="Wei L."/>
            <person name="Li C."/>
            <person name="Ma Q."/>
            <person name="Ju M."/>
            <person name="Zhao R."/>
            <person name="Li G."/>
            <person name="Mu C."/>
            <person name="Tian Q."/>
            <person name="Mei H."/>
            <person name="Zhang T."/>
            <person name="Gao T."/>
            <person name="Zhang H."/>
        </authorList>
    </citation>
    <scope>NUCLEOTIDE SEQUENCE</scope>
    <source>
        <strain evidence="10">G02</strain>
    </source>
</reference>
<dbReference type="SMART" id="SM00579">
    <property type="entry name" value="FBD"/>
    <property type="match status" value="1"/>
</dbReference>
<evidence type="ECO:0000256" key="2">
    <source>
        <dbReference type="ARBA" id="ARBA00022679"/>
    </source>
</evidence>
<dbReference type="SUPFAM" id="SSF52047">
    <property type="entry name" value="RNI-like"/>
    <property type="match status" value="1"/>
</dbReference>
<evidence type="ECO:0000256" key="7">
    <source>
        <dbReference type="ARBA" id="ARBA00022918"/>
    </source>
</evidence>
<keyword evidence="2" id="KW-0808">Transferase</keyword>
<dbReference type="InterPro" id="IPR043502">
    <property type="entry name" value="DNA/RNA_pol_sf"/>
</dbReference>
<gene>
    <name evidence="10" type="ORF">Sradi_3520200</name>
</gene>
<evidence type="ECO:0000256" key="1">
    <source>
        <dbReference type="ARBA" id="ARBA00012493"/>
    </source>
</evidence>
<evidence type="ECO:0000256" key="5">
    <source>
        <dbReference type="ARBA" id="ARBA00022759"/>
    </source>
</evidence>
<dbReference type="Gene3D" id="2.40.70.10">
    <property type="entry name" value="Acid Proteases"/>
    <property type="match status" value="1"/>
</dbReference>
<dbReference type="Pfam" id="PF08387">
    <property type="entry name" value="FBD"/>
    <property type="match status" value="1"/>
</dbReference>
<dbReference type="EC" id="2.7.7.49" evidence="1"/>
<evidence type="ECO:0000256" key="8">
    <source>
        <dbReference type="SAM" id="MobiDB-lite"/>
    </source>
</evidence>
<dbReference type="GO" id="GO:0003964">
    <property type="term" value="F:RNA-directed DNA polymerase activity"/>
    <property type="evidence" value="ECO:0007669"/>
    <property type="project" value="UniProtKB-KW"/>
</dbReference>
<dbReference type="GO" id="GO:0004519">
    <property type="term" value="F:endonuclease activity"/>
    <property type="evidence" value="ECO:0007669"/>
    <property type="project" value="UniProtKB-KW"/>
</dbReference>
<dbReference type="CDD" id="cd09274">
    <property type="entry name" value="RNase_HI_RT_Ty3"/>
    <property type="match status" value="1"/>
</dbReference>
<dbReference type="SUPFAM" id="SSF50630">
    <property type="entry name" value="Acid proteases"/>
    <property type="match status" value="1"/>
</dbReference>
<protein>
    <recommendedName>
        <fullName evidence="1">RNA-directed DNA polymerase</fullName>
        <ecNumber evidence="1">2.7.7.49</ecNumber>
    </recommendedName>
</protein>
<dbReference type="Gene3D" id="3.30.70.270">
    <property type="match status" value="1"/>
</dbReference>
<dbReference type="InterPro" id="IPR001810">
    <property type="entry name" value="F-box_dom"/>
</dbReference>
<keyword evidence="4" id="KW-0540">Nuclease</keyword>
<dbReference type="GO" id="GO:0016787">
    <property type="term" value="F:hydrolase activity"/>
    <property type="evidence" value="ECO:0007669"/>
    <property type="project" value="UniProtKB-KW"/>
</dbReference>
<dbReference type="PANTHER" id="PTHR37984:SF5">
    <property type="entry name" value="PROTEIN NYNRIN-LIKE"/>
    <property type="match status" value="1"/>
</dbReference>
<comment type="caution">
    <text evidence="10">The sequence shown here is derived from an EMBL/GenBank/DDBJ whole genome shotgun (WGS) entry which is preliminary data.</text>
</comment>
<dbReference type="Pfam" id="PF00646">
    <property type="entry name" value="F-box"/>
    <property type="match status" value="1"/>
</dbReference>
<dbReference type="CDD" id="cd00303">
    <property type="entry name" value="retropepsin_like"/>
    <property type="match status" value="1"/>
</dbReference>
<dbReference type="InterPro" id="IPR041373">
    <property type="entry name" value="RT_RNaseH"/>
</dbReference>
<sequence>MGDYNGVDRISILPSDIIDNILKRLSVRDAVRTSILSRPWRYKWVTIPHLVFEFSFPAKKPYSPKYNIESIIQKILGLHQGPIVKFSVETYDFRVSYKAVDHWLYCLSSHPIEELIINCLDPPCHPISHYLFVFDRLRHLHLENFDVRLPSTFNGFGRLVILHLYDVCFAPGDFKIFLSKCTMLESLIVMDTAYEITSGDLGDIDLPNLKSFGFSSCFLIPIICFKNAPLLAEITVSFSSYDFMSDDSDPALSVISGLDEYKNYLIKFIDGLSSLTTLVLGGCFLQFSASDDLSGMETSSEFLVKMRTEHEFTLSRLEYVKIDSLMGWEHEMEFVKLLLSAATALGKLEIRFNDPWRAEGNDVFMNELSSFDRASPGAQLIFQIRMEIPLGWGVMNFPDSGSSGSSVPDEEYEDKTWSGSSVPVEEVEEKTLSESFVPVEEVEEKTLSESSVPVEEVETKTKERVITLNKNIPAEQCLDLVPFSMQVDLLPFTAAFLSPPASSDSVHFHLSSAAVSVSRSARTLCLRGLIHEHSVTVLIDSSSSHNIIQSRVAAFLGLYISPVSSFSVVVGNGDTLHCSGVCHDVPISMQSHHFTVSLYVIPIYGADIVLGVQWLGSLGPFLSNFSVPSMQFYHNNALVTLSGSLSSTPHIASFSQLRCLFTTDDMLRDGIIRPNTSPFSSLVLLIKKRDGSWRFCVDYRGLNAITDHSVFAKLSKCSFGVTSTDYLGHIISSAGVAADPSKLQAIVDWPAPYSLTALRAFLGLIGYYRCFVRGYAFIAGPLTDLVRRSGFSWTPTAATAFDALKSAMLTLSMLSLTYFSQPFDVTIDASQVAVGAVLSQRRHPIAFFSKKLSPCLQVASAYEREMYAISEAVGKWRQYMIGWKFRIYTDQQSLKRLLSQTIQIPAQQKLLTELLGYDFDIFYIPRRENPVADALSRIPLASSPAF</sequence>
<dbReference type="InterPro" id="IPR055411">
    <property type="entry name" value="LRR_FXL15/At3g58940/PEG3-like"/>
</dbReference>
<dbReference type="InterPro" id="IPR021109">
    <property type="entry name" value="Peptidase_aspartic_dom_sf"/>
</dbReference>
<name>A0AAW2QFD0_SESRA</name>
<evidence type="ECO:0000313" key="10">
    <source>
        <dbReference type="EMBL" id="KAL0366301.1"/>
    </source>
</evidence>
<dbReference type="Pfam" id="PF24758">
    <property type="entry name" value="LRR_At5g56370"/>
    <property type="match status" value="1"/>
</dbReference>
<dbReference type="FunFam" id="3.30.70.270:FF:000020">
    <property type="entry name" value="Transposon Tf2-6 polyprotein-like Protein"/>
    <property type="match status" value="1"/>
</dbReference>
<proteinExistence type="predicted"/>